<dbReference type="OrthoDB" id="9814067at2"/>
<evidence type="ECO:0000313" key="3">
    <source>
        <dbReference type="Proteomes" id="UP000281474"/>
    </source>
</evidence>
<gene>
    <name evidence="2" type="ORF">D5018_07735</name>
</gene>
<dbReference type="GO" id="GO:0004803">
    <property type="term" value="F:transposase activity"/>
    <property type="evidence" value="ECO:0007669"/>
    <property type="project" value="InterPro"/>
</dbReference>
<keyword evidence="3" id="KW-1185">Reference proteome</keyword>
<proteinExistence type="predicted"/>
<dbReference type="InterPro" id="IPR002686">
    <property type="entry name" value="Transposase_17"/>
</dbReference>
<dbReference type="GO" id="GO:0003677">
    <property type="term" value="F:DNA binding"/>
    <property type="evidence" value="ECO:0007669"/>
    <property type="project" value="InterPro"/>
</dbReference>
<accession>A0A3L8PXX2</accession>
<dbReference type="SUPFAM" id="SSF143422">
    <property type="entry name" value="Transposase IS200-like"/>
    <property type="match status" value="1"/>
</dbReference>
<protein>
    <submittedName>
        <fullName evidence="2">Transposase</fullName>
    </submittedName>
</protein>
<sequence>MPASRKSLVSLQDTPYYHCISRCVRRAFLCGQDKLTGKSYEHRRGWVEQRILQLAEIFAIDVCAYAVMSNHLHVVLHVDLDKAKSWSEREVVEQWHQLHKGTPLTQSFIQGDSLSKLKKRELAKQIIEYRSRLCDISWFMRALNEPIARLANKEDECKGRFWEGRFKSQALLDETALLACMAYVDLNPIRAKASDTPKDSPFTSIQRRIRAKLKGVQPKELMKFNHQDINENEKCLPLGMRDYIKLVEETASSLVNQDGEHMVKSERILMGLNLPIENWLRLCSRFTKMFKGPAGNLMALTEYCQRLDRRRRQGAANSAKWLSPNKDETG</sequence>
<feature type="domain" description="Transposase IS200-like" evidence="1">
    <location>
        <begin position="12"/>
        <end position="187"/>
    </location>
</feature>
<comment type="caution">
    <text evidence="2">The sequence shown here is derived from an EMBL/GenBank/DDBJ whole genome shotgun (WGS) entry which is preliminary data.</text>
</comment>
<dbReference type="PANTHER" id="PTHR34322:SF2">
    <property type="entry name" value="TRANSPOSASE IS200-LIKE DOMAIN-CONTAINING PROTEIN"/>
    <property type="match status" value="1"/>
</dbReference>
<dbReference type="AlphaFoldDB" id="A0A3L8PXX2"/>
<dbReference type="GO" id="GO:0006313">
    <property type="term" value="P:DNA transposition"/>
    <property type="evidence" value="ECO:0007669"/>
    <property type="project" value="InterPro"/>
</dbReference>
<dbReference type="EMBL" id="QZEI01000018">
    <property type="protein sequence ID" value="RLV60276.1"/>
    <property type="molecule type" value="Genomic_DNA"/>
</dbReference>
<reference evidence="2 3" key="1">
    <citation type="submission" date="2018-09" db="EMBL/GenBank/DDBJ databases">
        <title>Phylogeny of the Shewanellaceae, and recommendation for two new genera, Pseudoshewanella and Parashewanella.</title>
        <authorList>
            <person name="Wang G."/>
        </authorList>
    </citation>
    <scope>NUCLEOTIDE SEQUENCE [LARGE SCALE GENOMIC DNA]</scope>
    <source>
        <strain evidence="2 3">C51</strain>
    </source>
</reference>
<dbReference type="Gene3D" id="3.30.70.1290">
    <property type="entry name" value="Transposase IS200-like"/>
    <property type="match status" value="1"/>
</dbReference>
<organism evidence="2 3">
    <name type="scientific">Parashewanella curva</name>
    <dbReference type="NCBI Taxonomy" id="2338552"/>
    <lineage>
        <taxon>Bacteria</taxon>
        <taxon>Pseudomonadati</taxon>
        <taxon>Pseudomonadota</taxon>
        <taxon>Gammaproteobacteria</taxon>
        <taxon>Alteromonadales</taxon>
        <taxon>Shewanellaceae</taxon>
        <taxon>Parashewanella</taxon>
    </lineage>
</organism>
<dbReference type="RefSeq" id="WP_121838431.1">
    <property type="nucleotide sequence ID" value="NZ_ML014767.1"/>
</dbReference>
<dbReference type="PANTHER" id="PTHR34322">
    <property type="entry name" value="TRANSPOSASE, Y1_TNP DOMAIN-CONTAINING"/>
    <property type="match status" value="1"/>
</dbReference>
<name>A0A3L8PXX2_9GAMM</name>
<dbReference type="SMART" id="SM01321">
    <property type="entry name" value="Y1_Tnp"/>
    <property type="match status" value="1"/>
</dbReference>
<evidence type="ECO:0000259" key="1">
    <source>
        <dbReference type="SMART" id="SM01321"/>
    </source>
</evidence>
<dbReference type="InterPro" id="IPR036515">
    <property type="entry name" value="Transposase_17_sf"/>
</dbReference>
<evidence type="ECO:0000313" key="2">
    <source>
        <dbReference type="EMBL" id="RLV60276.1"/>
    </source>
</evidence>
<dbReference type="Proteomes" id="UP000281474">
    <property type="component" value="Unassembled WGS sequence"/>
</dbReference>